<accession>A0A1V4I6Z5</accession>
<keyword evidence="2" id="KW-1185">Reference proteome</keyword>
<evidence type="ECO:0000313" key="1">
    <source>
        <dbReference type="EMBL" id="OPJ55375.1"/>
    </source>
</evidence>
<comment type="caution">
    <text evidence="1">The sequence shown here is derived from an EMBL/GenBank/DDBJ whole genome shotgun (WGS) entry which is preliminary data.</text>
</comment>
<name>A0A1V4I6Z5_9FIRM</name>
<dbReference type="EMBL" id="MZGW01000005">
    <property type="protein sequence ID" value="OPJ55375.1"/>
    <property type="molecule type" value="Genomic_DNA"/>
</dbReference>
<dbReference type="Proteomes" id="UP000190140">
    <property type="component" value="Unassembled WGS sequence"/>
</dbReference>
<dbReference type="RefSeq" id="WP_079412542.1">
    <property type="nucleotide sequence ID" value="NZ_MZGW01000005.1"/>
</dbReference>
<dbReference type="AlphaFoldDB" id="A0A1V4I6Z5"/>
<dbReference type="STRING" id="29349.CLOTH_14330"/>
<reference evidence="1 2" key="1">
    <citation type="submission" date="2017-03" db="EMBL/GenBank/DDBJ databases">
        <title>Genome sequence of Clostridium thermoalcaliphilum DSM 7309.</title>
        <authorList>
            <person name="Poehlein A."/>
            <person name="Daniel R."/>
        </authorList>
    </citation>
    <scope>NUCLEOTIDE SEQUENCE [LARGE SCALE GENOMIC DNA]</scope>
    <source>
        <strain evidence="1 2">DSM 7309</strain>
    </source>
</reference>
<dbReference type="OrthoDB" id="9800571at2"/>
<protein>
    <submittedName>
        <fullName evidence="1">Spore coat associated protein CotJA</fullName>
    </submittedName>
</protein>
<gene>
    <name evidence="1" type="ORF">CLOTH_14330</name>
</gene>
<proteinExistence type="predicted"/>
<evidence type="ECO:0000313" key="2">
    <source>
        <dbReference type="Proteomes" id="UP000190140"/>
    </source>
</evidence>
<organism evidence="1 2">
    <name type="scientific">Alkalithermobacter paradoxus</name>
    <dbReference type="NCBI Taxonomy" id="29349"/>
    <lineage>
        <taxon>Bacteria</taxon>
        <taxon>Bacillati</taxon>
        <taxon>Bacillota</taxon>
        <taxon>Clostridia</taxon>
        <taxon>Peptostreptococcales</taxon>
        <taxon>Tepidibacteraceae</taxon>
        <taxon>Alkalithermobacter</taxon>
    </lineage>
</organism>
<sequence>MNCQPYPRPINMGLYGKKLARAYVPNQPYVGMVPLDEALRRGSLFPNLYQPYTKKGVKKK</sequence>
<dbReference type="InterPro" id="IPR020256">
    <property type="entry name" value="Spore_coat_CotJA"/>
</dbReference>
<dbReference type="Pfam" id="PF11007">
    <property type="entry name" value="CotJA"/>
    <property type="match status" value="1"/>
</dbReference>